<keyword evidence="1" id="KW-0812">Transmembrane</keyword>
<evidence type="ECO:0000256" key="1">
    <source>
        <dbReference type="SAM" id="Phobius"/>
    </source>
</evidence>
<evidence type="ECO:0000313" key="3">
    <source>
        <dbReference type="Proteomes" id="UP000219922"/>
    </source>
</evidence>
<feature type="transmembrane region" description="Helical" evidence="1">
    <location>
        <begin position="6"/>
        <end position="24"/>
    </location>
</feature>
<reference evidence="2 3" key="1">
    <citation type="submission" date="2017-09" db="EMBL/GenBank/DDBJ databases">
        <title>Large-scale bioinformatics analysis of Bacillus genomes uncovers conserved roles of natural products in bacterial physiology.</title>
        <authorList>
            <consortium name="Agbiome Team Llc"/>
            <person name="Bleich R.M."/>
            <person name="Grubbs K.J."/>
            <person name="Santa Maria K.C."/>
            <person name="Allen S.E."/>
            <person name="Farag S."/>
            <person name="Shank E.A."/>
            <person name="Bowers A."/>
        </authorList>
    </citation>
    <scope>NUCLEOTIDE SEQUENCE [LARGE SCALE GENOMIC DNA]</scope>
    <source>
        <strain evidence="2 3">AFS092789</strain>
    </source>
</reference>
<keyword evidence="1" id="KW-0472">Membrane</keyword>
<dbReference type="EMBL" id="NVMX01000038">
    <property type="protein sequence ID" value="PDZ96541.1"/>
    <property type="molecule type" value="Genomic_DNA"/>
</dbReference>
<accession>A0A9X6SX23</accession>
<sequence>MNKKTLFLAVLISIIVFSSSYFYLKSNKEKGNVTNTYSITYDSEKGNIKKIKSELNRLGVTIIKTYYKGVFPAIEIITTKDMVNDVRDIDGVTSIEEEKSLGTRVDI</sequence>
<organism evidence="2 3">
    <name type="scientific">Bacillus cereus</name>
    <dbReference type="NCBI Taxonomy" id="1396"/>
    <lineage>
        <taxon>Bacteria</taxon>
        <taxon>Bacillati</taxon>
        <taxon>Bacillota</taxon>
        <taxon>Bacilli</taxon>
        <taxon>Bacillales</taxon>
        <taxon>Bacillaceae</taxon>
        <taxon>Bacillus</taxon>
        <taxon>Bacillus cereus group</taxon>
    </lineage>
</organism>
<keyword evidence="1" id="KW-1133">Transmembrane helix</keyword>
<dbReference type="Proteomes" id="UP000219922">
    <property type="component" value="Unassembled WGS sequence"/>
</dbReference>
<proteinExistence type="predicted"/>
<dbReference type="RefSeq" id="WP_098005863.1">
    <property type="nucleotide sequence ID" value="NZ_NUJB01000036.1"/>
</dbReference>
<gene>
    <name evidence="2" type="ORF">CON36_22365</name>
</gene>
<name>A0A9X6SX23_BACCE</name>
<protein>
    <submittedName>
        <fullName evidence="2">Uncharacterized protein</fullName>
    </submittedName>
</protein>
<evidence type="ECO:0000313" key="2">
    <source>
        <dbReference type="EMBL" id="PDZ96541.1"/>
    </source>
</evidence>
<dbReference type="AlphaFoldDB" id="A0A9X6SX23"/>
<comment type="caution">
    <text evidence="2">The sequence shown here is derived from an EMBL/GenBank/DDBJ whole genome shotgun (WGS) entry which is preliminary data.</text>
</comment>